<organism evidence="2 3">
    <name type="scientific">Crenothrix polyspora</name>
    <dbReference type="NCBI Taxonomy" id="360316"/>
    <lineage>
        <taxon>Bacteria</taxon>
        <taxon>Pseudomonadati</taxon>
        <taxon>Pseudomonadota</taxon>
        <taxon>Gammaproteobacteria</taxon>
        <taxon>Methylococcales</taxon>
        <taxon>Crenotrichaceae</taxon>
        <taxon>Crenothrix</taxon>
    </lineage>
</organism>
<dbReference type="Proteomes" id="UP000195442">
    <property type="component" value="Unassembled WGS sequence"/>
</dbReference>
<dbReference type="Gene3D" id="1.10.10.10">
    <property type="entry name" value="Winged helix-like DNA-binding domain superfamily/Winged helix DNA-binding domain"/>
    <property type="match status" value="1"/>
</dbReference>
<dbReference type="OrthoDB" id="8545200at2"/>
<gene>
    <name evidence="2" type="ORF">CRENPOLYSF2_2410007</name>
</gene>
<keyword evidence="3" id="KW-1185">Reference proteome</keyword>
<reference evidence="3" key="1">
    <citation type="submission" date="2017-02" db="EMBL/GenBank/DDBJ databases">
        <authorList>
            <person name="Daims H."/>
        </authorList>
    </citation>
    <scope>NUCLEOTIDE SEQUENCE [LARGE SCALE GENOMIC DNA]</scope>
</reference>
<dbReference type="RefSeq" id="WP_087146730.1">
    <property type="nucleotide sequence ID" value="NZ_FUKJ01000159.1"/>
</dbReference>
<proteinExistence type="predicted"/>
<evidence type="ECO:0000313" key="3">
    <source>
        <dbReference type="Proteomes" id="UP000195442"/>
    </source>
</evidence>
<dbReference type="GO" id="GO:0006355">
    <property type="term" value="P:regulation of DNA-templated transcription"/>
    <property type="evidence" value="ECO:0007669"/>
    <property type="project" value="UniProtKB-ARBA"/>
</dbReference>
<dbReference type="Pfam" id="PF08279">
    <property type="entry name" value="HTH_11"/>
    <property type="match status" value="1"/>
</dbReference>
<dbReference type="InterPro" id="IPR013196">
    <property type="entry name" value="HTH_11"/>
</dbReference>
<sequence>MPQKISDRQHQILELLLQNGSGLCIDELAKALDISRTAIQQHFVLLESEGYIKKSACFKTAGRPLNIYVITDKGIGCFPKQYAWFSELMLDDLREEIGTERFTAYMQRMGIKLANSLRTRFTGKALNGRVNELLTIMSDLGFHVQLEIDPETGVNSIEARNCIYHELAQKHSEICAFDVAFMSSLLEKEIAHTSCMAKGACHCQFKIGDKK</sequence>
<dbReference type="EMBL" id="FUKJ01000159">
    <property type="protein sequence ID" value="SJM91887.1"/>
    <property type="molecule type" value="Genomic_DNA"/>
</dbReference>
<accession>A0A1R4H6U9</accession>
<evidence type="ECO:0000313" key="2">
    <source>
        <dbReference type="EMBL" id="SJM91887.1"/>
    </source>
</evidence>
<dbReference type="InterPro" id="IPR036390">
    <property type="entry name" value="WH_DNA-bd_sf"/>
</dbReference>
<protein>
    <submittedName>
        <fullName evidence="2">Putative transcriptional regulator</fullName>
    </submittedName>
</protein>
<evidence type="ECO:0000259" key="1">
    <source>
        <dbReference type="Pfam" id="PF08279"/>
    </source>
</evidence>
<dbReference type="InterPro" id="IPR036388">
    <property type="entry name" value="WH-like_DNA-bd_sf"/>
</dbReference>
<dbReference type="InterPro" id="IPR011991">
    <property type="entry name" value="ArsR-like_HTH"/>
</dbReference>
<dbReference type="AlphaFoldDB" id="A0A1R4H6U9"/>
<dbReference type="SUPFAM" id="SSF46785">
    <property type="entry name" value="Winged helix' DNA-binding domain"/>
    <property type="match status" value="1"/>
</dbReference>
<name>A0A1R4H6U9_9GAMM</name>
<feature type="domain" description="Helix-turn-helix type 11" evidence="1">
    <location>
        <begin position="8"/>
        <end position="51"/>
    </location>
</feature>
<dbReference type="Gene3D" id="3.30.1380.20">
    <property type="entry name" value="Trafficking protein particle complex subunit 3"/>
    <property type="match status" value="1"/>
</dbReference>
<dbReference type="CDD" id="cd00090">
    <property type="entry name" value="HTH_ARSR"/>
    <property type="match status" value="1"/>
</dbReference>